<dbReference type="InterPro" id="IPR011992">
    <property type="entry name" value="EF-hand-dom_pair"/>
</dbReference>
<organism evidence="5">
    <name type="scientific">Picocystis salinarum</name>
    <dbReference type="NCBI Taxonomy" id="88271"/>
    <lineage>
        <taxon>Eukaryota</taxon>
        <taxon>Viridiplantae</taxon>
        <taxon>Chlorophyta</taxon>
        <taxon>Picocystophyceae</taxon>
        <taxon>Picocystales</taxon>
        <taxon>Picocystaceae</taxon>
        <taxon>Picocystis</taxon>
    </lineage>
</organism>
<feature type="domain" description="EF-hand" evidence="4">
    <location>
        <begin position="357"/>
        <end position="392"/>
    </location>
</feature>
<dbReference type="AlphaFoldDB" id="A0A7S3XEE7"/>
<feature type="transmembrane region" description="Helical" evidence="2">
    <location>
        <begin position="176"/>
        <end position="199"/>
    </location>
</feature>
<feature type="chain" id="PRO_5031226018" description="EF-hand domain-containing protein" evidence="3">
    <location>
        <begin position="30"/>
        <end position="445"/>
    </location>
</feature>
<evidence type="ECO:0000259" key="4">
    <source>
        <dbReference type="PROSITE" id="PS50222"/>
    </source>
</evidence>
<dbReference type="PROSITE" id="PS50222">
    <property type="entry name" value="EF_HAND_2"/>
    <property type="match status" value="2"/>
</dbReference>
<dbReference type="SMART" id="SM00054">
    <property type="entry name" value="EFh"/>
    <property type="match status" value="2"/>
</dbReference>
<keyword evidence="2" id="KW-1133">Transmembrane helix</keyword>
<evidence type="ECO:0000256" key="2">
    <source>
        <dbReference type="SAM" id="Phobius"/>
    </source>
</evidence>
<dbReference type="GO" id="GO:0005509">
    <property type="term" value="F:calcium ion binding"/>
    <property type="evidence" value="ECO:0007669"/>
    <property type="project" value="InterPro"/>
</dbReference>
<feature type="transmembrane region" description="Helical" evidence="2">
    <location>
        <begin position="58"/>
        <end position="79"/>
    </location>
</feature>
<dbReference type="SUPFAM" id="SSF47473">
    <property type="entry name" value="EF-hand"/>
    <property type="match status" value="1"/>
</dbReference>
<keyword evidence="2" id="KW-0472">Membrane</keyword>
<feature type="transmembrane region" description="Helical" evidence="2">
    <location>
        <begin position="211"/>
        <end position="239"/>
    </location>
</feature>
<keyword evidence="2" id="KW-0812">Transmembrane</keyword>
<evidence type="ECO:0000313" key="5">
    <source>
        <dbReference type="EMBL" id="CAE0608445.1"/>
    </source>
</evidence>
<evidence type="ECO:0000256" key="1">
    <source>
        <dbReference type="ARBA" id="ARBA00022837"/>
    </source>
</evidence>
<dbReference type="Pfam" id="PF13202">
    <property type="entry name" value="EF-hand_5"/>
    <property type="match status" value="1"/>
</dbReference>
<feature type="domain" description="EF-hand" evidence="4">
    <location>
        <begin position="283"/>
        <end position="318"/>
    </location>
</feature>
<feature type="transmembrane region" description="Helical" evidence="2">
    <location>
        <begin position="147"/>
        <end position="164"/>
    </location>
</feature>
<keyword evidence="3" id="KW-0732">Signal</keyword>
<proteinExistence type="predicted"/>
<dbReference type="CDD" id="cd00051">
    <property type="entry name" value="EFh"/>
    <property type="match status" value="1"/>
</dbReference>
<sequence length="445" mass="49437">MEFKNIFGPSVIFVYVAVLAAVCHQRAVSSNGNAFFNRWSFELKDIFNVHDSTQQRVSLFLMSLVGDIFVLLHHLTVPVHPKFRLLSKRKLFMAMHMIAGTAEIFLGTLAFFTDTPEDLARAAAVCAFFHVFSAFQQMSLVFGTQAVMVPSYFVVTMGHLHLAVKTFLGPSDPENLLSLELLLHTFVWVRVFISVFANVPGVRRNRYTYGVLFAGLLTIPSVYGVLCNLGAVLFIAIYANATAGQDALAGYERQYDGFLKSKDASRRCQQNLMIVKTLLTTGDKDLAAMKVAKLLDQNNDGCVSRSELTTLASMLQISMETIVPDGCDRISVFDCGYRCSKLMLTDFTKRLNDPIAKNQVIARLVFDELDINGDGVVDVKELSNLLVLWGLPATDAMDFVRLGDTDNDKALSLDEFTAQGKLVWSYVADCLTHSSNIELRPESET</sequence>
<dbReference type="EMBL" id="HBIS01002539">
    <property type="protein sequence ID" value="CAE0608445.1"/>
    <property type="molecule type" value="Transcribed_RNA"/>
</dbReference>
<protein>
    <recommendedName>
        <fullName evidence="4">EF-hand domain-containing protein</fullName>
    </recommendedName>
</protein>
<reference evidence="5" key="1">
    <citation type="submission" date="2021-01" db="EMBL/GenBank/DDBJ databases">
        <authorList>
            <person name="Corre E."/>
            <person name="Pelletier E."/>
            <person name="Niang G."/>
            <person name="Scheremetjew M."/>
            <person name="Finn R."/>
            <person name="Kale V."/>
            <person name="Holt S."/>
            <person name="Cochrane G."/>
            <person name="Meng A."/>
            <person name="Brown T."/>
            <person name="Cohen L."/>
        </authorList>
    </citation>
    <scope>NUCLEOTIDE SEQUENCE</scope>
    <source>
        <strain evidence="5">CCMP1897</strain>
    </source>
</reference>
<dbReference type="InterPro" id="IPR018247">
    <property type="entry name" value="EF_Hand_1_Ca_BS"/>
</dbReference>
<dbReference type="PROSITE" id="PS00018">
    <property type="entry name" value="EF_HAND_1"/>
    <property type="match status" value="2"/>
</dbReference>
<evidence type="ECO:0000256" key="3">
    <source>
        <dbReference type="SAM" id="SignalP"/>
    </source>
</evidence>
<feature type="transmembrane region" description="Helical" evidence="2">
    <location>
        <begin position="91"/>
        <end position="113"/>
    </location>
</feature>
<name>A0A7S3XEE7_9CHLO</name>
<feature type="transmembrane region" description="Helical" evidence="2">
    <location>
        <begin position="119"/>
        <end position="135"/>
    </location>
</feature>
<feature type="signal peptide" evidence="3">
    <location>
        <begin position="1"/>
        <end position="29"/>
    </location>
</feature>
<gene>
    <name evidence="5" type="ORF">PSAL00342_LOCUS2262</name>
</gene>
<keyword evidence="1" id="KW-0106">Calcium</keyword>
<accession>A0A7S3XEE7</accession>
<dbReference type="InterPro" id="IPR002048">
    <property type="entry name" value="EF_hand_dom"/>
</dbReference>
<dbReference type="Gene3D" id="1.10.238.10">
    <property type="entry name" value="EF-hand"/>
    <property type="match status" value="1"/>
</dbReference>